<keyword evidence="1" id="KW-0472">Membrane</keyword>
<feature type="transmembrane region" description="Helical" evidence="1">
    <location>
        <begin position="7"/>
        <end position="26"/>
    </location>
</feature>
<keyword evidence="4" id="KW-1185">Reference proteome</keyword>
<dbReference type="Gene3D" id="2.30.30.40">
    <property type="entry name" value="SH3 Domains"/>
    <property type="match status" value="1"/>
</dbReference>
<sequence length="282" mass="31765">MKIIIFNCLLLLNNLFTFLASLRLFSVSQFTLIVRIVFATFLFSTSLHANESEQNTEQKSSNTLIIKVAFVELHSGPGIGYPVIHVVEQGEQLTVDVKRTSWLKVTDKRGNIGWLHQDELFGLTTQQGEHLTSAEISWNDFQARDFEAGFMYGNFDDSHYYSVQLAYLFSSVFSGELSAGKALGAISDSDVYEAMLISQPFPELLISPYVGIGGGIINTNPHSVLADSEKRQNTLMSAAFGLKYHLARNFIIRAEYKYSLVLTDRDDNEEIQIWKLGFSVFF</sequence>
<dbReference type="EMBL" id="PJAI02000011">
    <property type="protein sequence ID" value="TYK65408.1"/>
    <property type="molecule type" value="Genomic_DNA"/>
</dbReference>
<comment type="caution">
    <text evidence="3">The sequence shown here is derived from an EMBL/GenBank/DDBJ whole genome shotgun (WGS) entry which is preliminary data.</text>
</comment>
<gene>
    <name evidence="3" type="ORF">CWS31_011140</name>
</gene>
<organism evidence="3 4">
    <name type="scientific">Colwellia echini</name>
    <dbReference type="NCBI Taxonomy" id="1982103"/>
    <lineage>
        <taxon>Bacteria</taxon>
        <taxon>Pseudomonadati</taxon>
        <taxon>Pseudomonadota</taxon>
        <taxon>Gammaproteobacteria</taxon>
        <taxon>Alteromonadales</taxon>
        <taxon>Colwelliaceae</taxon>
        <taxon>Colwellia</taxon>
    </lineage>
</organism>
<evidence type="ECO:0000313" key="3">
    <source>
        <dbReference type="EMBL" id="TYK65408.1"/>
    </source>
</evidence>
<dbReference type="SUPFAM" id="SSF56925">
    <property type="entry name" value="OMPA-like"/>
    <property type="match status" value="1"/>
</dbReference>
<evidence type="ECO:0000313" key="4">
    <source>
        <dbReference type="Proteomes" id="UP000815846"/>
    </source>
</evidence>
<dbReference type="InterPro" id="IPR003646">
    <property type="entry name" value="SH3-like_bac-type"/>
</dbReference>
<dbReference type="Gene3D" id="2.40.160.20">
    <property type="match status" value="1"/>
</dbReference>
<dbReference type="PROSITE" id="PS51781">
    <property type="entry name" value="SH3B"/>
    <property type="match status" value="1"/>
</dbReference>
<protein>
    <submittedName>
        <fullName evidence="3">Outer membrane beta-barrel protein</fullName>
    </submittedName>
</protein>
<proteinExistence type="predicted"/>
<keyword evidence="1" id="KW-0812">Transmembrane</keyword>
<feature type="domain" description="SH3b" evidence="2">
    <location>
        <begin position="61"/>
        <end position="124"/>
    </location>
</feature>
<evidence type="ECO:0000259" key="2">
    <source>
        <dbReference type="PROSITE" id="PS51781"/>
    </source>
</evidence>
<reference evidence="3 4" key="1">
    <citation type="submission" date="2019-08" db="EMBL/GenBank/DDBJ databases">
        <title>Microbe sample from Colwellia echini.</title>
        <authorList>
            <person name="Christiansen L."/>
            <person name="Pathiraja D."/>
            <person name="Schultz-Johansen M."/>
            <person name="Choi I.-G."/>
            <person name="Stougaard P."/>
        </authorList>
    </citation>
    <scope>NUCLEOTIDE SEQUENCE [LARGE SCALE GENOMIC DNA]</scope>
    <source>
        <strain evidence="3 4">A3</strain>
    </source>
</reference>
<name>A0ABY3MW27_9GAMM</name>
<dbReference type="Pfam" id="PF06347">
    <property type="entry name" value="SH3_4"/>
    <property type="match status" value="1"/>
</dbReference>
<keyword evidence="1" id="KW-1133">Transmembrane helix</keyword>
<dbReference type="Proteomes" id="UP000815846">
    <property type="component" value="Unassembled WGS sequence"/>
</dbReference>
<dbReference type="InterPro" id="IPR010466">
    <property type="entry name" value="DUF1058"/>
</dbReference>
<evidence type="ECO:0000256" key="1">
    <source>
        <dbReference type="SAM" id="Phobius"/>
    </source>
</evidence>
<dbReference type="RefSeq" id="WP_101345318.1">
    <property type="nucleotide sequence ID" value="NZ_PJAI02000011.1"/>
</dbReference>
<dbReference type="InterPro" id="IPR011250">
    <property type="entry name" value="OMP/PagP_B-barrel"/>
</dbReference>
<accession>A0ABY3MW27</accession>